<accession>A0AAD1R182</accession>
<sequence>MADGRDADSKQQTVDSWAATIRAKFNAVCQKWWEQLVEKNLPPAPTPATMASHQRAPLRAQPRCPNKSSYTTGAVKRHIERSDKGATDAPAAPKQRQQSHTRENSKDTPQPSRDTEIPRG</sequence>
<dbReference type="Proteomes" id="UP001295444">
    <property type="component" value="Chromosome 01"/>
</dbReference>
<evidence type="ECO:0000313" key="3">
    <source>
        <dbReference type="Proteomes" id="UP001295444"/>
    </source>
</evidence>
<keyword evidence="3" id="KW-1185">Reference proteome</keyword>
<feature type="region of interest" description="Disordered" evidence="1">
    <location>
        <begin position="41"/>
        <end position="120"/>
    </location>
</feature>
<gene>
    <name evidence="2" type="ORF">PECUL_23A055494</name>
</gene>
<dbReference type="AlphaFoldDB" id="A0AAD1R182"/>
<evidence type="ECO:0000256" key="1">
    <source>
        <dbReference type="SAM" id="MobiDB-lite"/>
    </source>
</evidence>
<name>A0AAD1R182_PELCU</name>
<evidence type="ECO:0000313" key="2">
    <source>
        <dbReference type="EMBL" id="CAH2221872.1"/>
    </source>
</evidence>
<organism evidence="2 3">
    <name type="scientific">Pelobates cultripes</name>
    <name type="common">Western spadefoot toad</name>
    <dbReference type="NCBI Taxonomy" id="61616"/>
    <lineage>
        <taxon>Eukaryota</taxon>
        <taxon>Metazoa</taxon>
        <taxon>Chordata</taxon>
        <taxon>Craniata</taxon>
        <taxon>Vertebrata</taxon>
        <taxon>Euteleostomi</taxon>
        <taxon>Amphibia</taxon>
        <taxon>Batrachia</taxon>
        <taxon>Anura</taxon>
        <taxon>Pelobatoidea</taxon>
        <taxon>Pelobatidae</taxon>
        <taxon>Pelobates</taxon>
    </lineage>
</organism>
<dbReference type="EMBL" id="OW240912">
    <property type="protein sequence ID" value="CAH2221872.1"/>
    <property type="molecule type" value="Genomic_DNA"/>
</dbReference>
<proteinExistence type="predicted"/>
<reference evidence="2" key="1">
    <citation type="submission" date="2022-03" db="EMBL/GenBank/DDBJ databases">
        <authorList>
            <person name="Alioto T."/>
            <person name="Alioto T."/>
            <person name="Gomez Garrido J."/>
        </authorList>
    </citation>
    <scope>NUCLEOTIDE SEQUENCE</scope>
</reference>
<protein>
    <submittedName>
        <fullName evidence="2">Uncharacterized protein</fullName>
    </submittedName>
</protein>